<protein>
    <submittedName>
        <fullName evidence="2">Uncharacterized protein</fullName>
    </submittedName>
</protein>
<reference evidence="2" key="1">
    <citation type="submission" date="2020-04" db="EMBL/GenBank/DDBJ databases">
        <authorList>
            <person name="Alioto T."/>
            <person name="Alioto T."/>
            <person name="Gomez Garrido J."/>
        </authorList>
    </citation>
    <scope>NUCLEOTIDE SEQUENCE</scope>
    <source>
        <strain evidence="2">A484AB</strain>
    </source>
</reference>
<dbReference type="Proteomes" id="UP001152795">
    <property type="component" value="Unassembled WGS sequence"/>
</dbReference>
<evidence type="ECO:0000313" key="3">
    <source>
        <dbReference type="Proteomes" id="UP001152795"/>
    </source>
</evidence>
<proteinExistence type="predicted"/>
<accession>A0A6S7HE99</accession>
<feature type="compositionally biased region" description="Basic residues" evidence="1">
    <location>
        <begin position="307"/>
        <end position="321"/>
    </location>
</feature>
<dbReference type="EMBL" id="CACRXK020004081">
    <property type="protein sequence ID" value="CAB4001410.1"/>
    <property type="molecule type" value="Genomic_DNA"/>
</dbReference>
<keyword evidence="3" id="KW-1185">Reference proteome</keyword>
<sequence length="449" mass="51830">MADATEEQQFIIWFQTLDIDVDSKADILAILKAEGFYKIQHLKDFHIDEDLCSLPLKKAEKRRFLSGLKELEINEWRLPPNLYDKSILAPEKDVRGSQETEVDLGGVKMTMQLRKKFEQENLIIPNPVTDKHKFFNSLFCKLFNACYVHLQSRFVKYFKSERKSRWEFRSAMERIQHAYEGIVNTPTGGTGGCDAKRYFSLPPKFDKHDASVVQKSLSELLKQRDLVLEQKEILKKDRKERLFMLEDGIIKKWASVEQEPYNCDAMLQCDRLRGTIETATSKLSTTLSLMKDKDSGGDILDGEEQRKKRRKKENKHHAQARKRQRLERLCLDVAKRLGAPIVCDNLYSPSITGAFQLGANDINCDNLEGITKNALLIEVFDKLKGDLLEESGWETLMQWYHNDSNKPAPILRTKLTPEDNSLKQHGKTELAIRQRVLLLEIIPSDIKSS</sequence>
<dbReference type="AlphaFoldDB" id="A0A6S7HE99"/>
<name>A0A6S7HE99_PARCT</name>
<feature type="region of interest" description="Disordered" evidence="1">
    <location>
        <begin position="297"/>
        <end position="321"/>
    </location>
</feature>
<comment type="caution">
    <text evidence="2">The sequence shown here is derived from an EMBL/GenBank/DDBJ whole genome shotgun (WGS) entry which is preliminary data.</text>
</comment>
<organism evidence="2 3">
    <name type="scientific">Paramuricea clavata</name>
    <name type="common">Red gorgonian</name>
    <name type="synonym">Violescent sea-whip</name>
    <dbReference type="NCBI Taxonomy" id="317549"/>
    <lineage>
        <taxon>Eukaryota</taxon>
        <taxon>Metazoa</taxon>
        <taxon>Cnidaria</taxon>
        <taxon>Anthozoa</taxon>
        <taxon>Octocorallia</taxon>
        <taxon>Malacalcyonacea</taxon>
        <taxon>Plexauridae</taxon>
        <taxon>Paramuricea</taxon>
    </lineage>
</organism>
<gene>
    <name evidence="2" type="ORF">PACLA_8A030192</name>
</gene>
<evidence type="ECO:0000256" key="1">
    <source>
        <dbReference type="SAM" id="MobiDB-lite"/>
    </source>
</evidence>
<evidence type="ECO:0000313" key="2">
    <source>
        <dbReference type="EMBL" id="CAB4001410.1"/>
    </source>
</evidence>